<name>A0AA43BEK1_SPHYA</name>
<evidence type="ECO:0000313" key="1">
    <source>
        <dbReference type="EMBL" id="MDH2135465.1"/>
    </source>
</evidence>
<gene>
    <name evidence="1" type="ORF">N5J77_30605</name>
</gene>
<dbReference type="EMBL" id="JAOCKX010000182">
    <property type="protein sequence ID" value="MDH2135465.1"/>
    <property type="molecule type" value="Genomic_DNA"/>
</dbReference>
<evidence type="ECO:0000313" key="2">
    <source>
        <dbReference type="Proteomes" id="UP001162318"/>
    </source>
</evidence>
<dbReference type="Proteomes" id="UP001162318">
    <property type="component" value="Unassembled WGS sequence"/>
</dbReference>
<comment type="caution">
    <text evidence="1">The sequence shown here is derived from an EMBL/GenBank/DDBJ whole genome shotgun (WGS) entry which is preliminary data.</text>
</comment>
<accession>A0AA43BEK1</accession>
<protein>
    <submittedName>
        <fullName evidence="1">IS21 family transposase</fullName>
    </submittedName>
</protein>
<organism evidence="1 2">
    <name type="scientific">Sphingobium yanoikuyae</name>
    <name type="common">Sphingomonas yanoikuyae</name>
    <dbReference type="NCBI Taxonomy" id="13690"/>
    <lineage>
        <taxon>Bacteria</taxon>
        <taxon>Pseudomonadati</taxon>
        <taxon>Pseudomonadota</taxon>
        <taxon>Alphaproteobacteria</taxon>
        <taxon>Sphingomonadales</taxon>
        <taxon>Sphingomonadaceae</taxon>
        <taxon>Sphingobium</taxon>
    </lineage>
</organism>
<feature type="non-terminal residue" evidence="1">
    <location>
        <position position="1"/>
    </location>
</feature>
<proteinExistence type="predicted"/>
<reference evidence="1" key="1">
    <citation type="submission" date="2022-09" db="EMBL/GenBank/DDBJ databases">
        <title>Intensive care unit water sources are persistently colonized with multi-drug resistant bacteria and are the site of extensive horizontal gene transfer of antibiotic resistance genes.</title>
        <authorList>
            <person name="Diorio-Toth L."/>
        </authorList>
    </citation>
    <scope>NUCLEOTIDE SEQUENCE</scope>
    <source>
        <strain evidence="1">GD03659</strain>
    </source>
</reference>
<sequence>LSAVLTDGLEPVEAAVREALANGTASDELILNILSRRREPATPHSIVTSEDRMLQHPPLADCARYDLLRGYDAAA</sequence>
<dbReference type="AlphaFoldDB" id="A0AA43BEK1"/>